<organism evidence="2 3">
    <name type="scientific">Prauserella flavalba</name>
    <dbReference type="NCBI Taxonomy" id="1477506"/>
    <lineage>
        <taxon>Bacteria</taxon>
        <taxon>Bacillati</taxon>
        <taxon>Actinomycetota</taxon>
        <taxon>Actinomycetes</taxon>
        <taxon>Pseudonocardiales</taxon>
        <taxon>Pseudonocardiaceae</taxon>
        <taxon>Prauserella</taxon>
    </lineage>
</organism>
<reference evidence="2 3" key="1">
    <citation type="submission" date="2016-07" db="EMBL/GenBank/DDBJ databases">
        <title>Draft genome sequence of Prauserella sp. YIM 121212, isolated from alkaline soil.</title>
        <authorList>
            <person name="Ruckert C."/>
            <person name="Albersmeier A."/>
            <person name="Jiang C.-L."/>
            <person name="Jiang Y."/>
            <person name="Kalinowski J."/>
            <person name="Schneider O."/>
            <person name="Winkler A."/>
            <person name="Zotchev S.B."/>
        </authorList>
    </citation>
    <scope>NUCLEOTIDE SEQUENCE [LARGE SCALE GENOMIC DNA]</scope>
    <source>
        <strain evidence="2 3">YIM 121212</strain>
    </source>
</reference>
<feature type="domain" description="Mce/MlaD" evidence="1">
    <location>
        <begin position="31"/>
        <end position="106"/>
    </location>
</feature>
<dbReference type="Pfam" id="PF02470">
    <property type="entry name" value="MlaD"/>
    <property type="match status" value="1"/>
</dbReference>
<comment type="caution">
    <text evidence="2">The sequence shown here is derived from an EMBL/GenBank/DDBJ whole genome shotgun (WGS) entry which is preliminary data.</text>
</comment>
<name>A0A318LSK3_9PSEU</name>
<sequence length="136" mass="14583">MLCLFVAVCSVIFGYLWLNSGGKLPLLSKSGYQVSFIAPKTANLVYNGDVMIAGVPVGDVEKIEVHGGEAEVTVQLNEEHPLHEGVTFQLRNKTLVEETFVEIVDGHGAAIPSGTKLPAESVKPAVKLNDVLILQL</sequence>
<keyword evidence="3" id="KW-1185">Reference proteome</keyword>
<accession>A0A318LSK3</accession>
<dbReference type="InterPro" id="IPR052336">
    <property type="entry name" value="MlaD_Phospholipid_Transporter"/>
</dbReference>
<evidence type="ECO:0000259" key="1">
    <source>
        <dbReference type="Pfam" id="PF02470"/>
    </source>
</evidence>
<dbReference type="PANTHER" id="PTHR33371:SF4">
    <property type="entry name" value="INTERMEMBRANE PHOSPHOLIPID TRANSPORT SYSTEM BINDING PROTEIN MLAD"/>
    <property type="match status" value="1"/>
</dbReference>
<dbReference type="AlphaFoldDB" id="A0A318LSK3"/>
<dbReference type="Proteomes" id="UP000247892">
    <property type="component" value="Unassembled WGS sequence"/>
</dbReference>
<evidence type="ECO:0000313" key="3">
    <source>
        <dbReference type="Proteomes" id="UP000247892"/>
    </source>
</evidence>
<dbReference type="PANTHER" id="PTHR33371">
    <property type="entry name" value="INTERMEMBRANE PHOSPHOLIPID TRANSPORT SYSTEM BINDING PROTEIN MLAD-RELATED"/>
    <property type="match status" value="1"/>
</dbReference>
<dbReference type="EMBL" id="MASU01000012">
    <property type="protein sequence ID" value="PXY25469.1"/>
    <property type="molecule type" value="Genomic_DNA"/>
</dbReference>
<evidence type="ECO:0000313" key="2">
    <source>
        <dbReference type="EMBL" id="PXY25469.1"/>
    </source>
</evidence>
<protein>
    <recommendedName>
        <fullName evidence="1">Mce/MlaD domain-containing protein</fullName>
    </recommendedName>
</protein>
<gene>
    <name evidence="2" type="ORF">BA062_25165</name>
</gene>
<proteinExistence type="predicted"/>
<dbReference type="InterPro" id="IPR003399">
    <property type="entry name" value="Mce/MlaD"/>
</dbReference>